<dbReference type="GO" id="GO:0004674">
    <property type="term" value="F:protein serine/threonine kinase activity"/>
    <property type="evidence" value="ECO:0007669"/>
    <property type="project" value="UniProtKB-KW"/>
</dbReference>
<evidence type="ECO:0000313" key="9">
    <source>
        <dbReference type="EMBL" id="PTB37278.1"/>
    </source>
</evidence>
<feature type="repeat" description="ANK" evidence="6">
    <location>
        <begin position="656"/>
        <end position="688"/>
    </location>
</feature>
<dbReference type="Gene3D" id="1.10.510.10">
    <property type="entry name" value="Transferase(Phosphotransferase) domain 1"/>
    <property type="match status" value="1"/>
</dbReference>
<dbReference type="InterPro" id="IPR002110">
    <property type="entry name" value="Ankyrin_rpt"/>
</dbReference>
<dbReference type="AlphaFoldDB" id="A0A2T3YXI7"/>
<dbReference type="GO" id="GO:0005524">
    <property type="term" value="F:ATP binding"/>
    <property type="evidence" value="ECO:0007669"/>
    <property type="project" value="UniProtKB-KW"/>
</dbReference>
<keyword evidence="6" id="KW-0040">ANK repeat</keyword>
<keyword evidence="4" id="KW-0418">Kinase</keyword>
<accession>A0A2T3YXI7</accession>
<dbReference type="Pfam" id="PF00069">
    <property type="entry name" value="Pkinase"/>
    <property type="match status" value="1"/>
</dbReference>
<dbReference type="SMART" id="SM00248">
    <property type="entry name" value="ANK"/>
    <property type="match status" value="5"/>
</dbReference>
<gene>
    <name evidence="9" type="ORF">M441DRAFT_83185</name>
</gene>
<protein>
    <recommendedName>
        <fullName evidence="8">Protein kinase domain-containing protein</fullName>
    </recommendedName>
</protein>
<name>A0A2T3YXI7_TRIA4</name>
<dbReference type="Proteomes" id="UP000240493">
    <property type="component" value="Unassembled WGS sequence"/>
</dbReference>
<evidence type="ECO:0000256" key="6">
    <source>
        <dbReference type="PROSITE-ProRule" id="PRU00023"/>
    </source>
</evidence>
<keyword evidence="5" id="KW-0067">ATP-binding</keyword>
<dbReference type="CDD" id="cd11651">
    <property type="entry name" value="YPK1_N_like"/>
    <property type="match status" value="1"/>
</dbReference>
<dbReference type="InterPro" id="IPR036770">
    <property type="entry name" value="Ankyrin_rpt-contain_sf"/>
</dbReference>
<dbReference type="SMART" id="SM00220">
    <property type="entry name" value="S_TKc"/>
    <property type="match status" value="1"/>
</dbReference>
<feature type="repeat" description="ANK" evidence="6">
    <location>
        <begin position="833"/>
        <end position="865"/>
    </location>
</feature>
<evidence type="ECO:0000256" key="7">
    <source>
        <dbReference type="SAM" id="MobiDB-lite"/>
    </source>
</evidence>
<dbReference type="Gene3D" id="1.25.40.20">
    <property type="entry name" value="Ankyrin repeat-containing domain"/>
    <property type="match status" value="2"/>
</dbReference>
<reference evidence="9 10" key="1">
    <citation type="submission" date="2016-07" db="EMBL/GenBank/DDBJ databases">
        <title>Multiple horizontal gene transfer events from other fungi enriched the ability of initially mycotrophic Trichoderma (Ascomycota) to feed on dead plant biomass.</title>
        <authorList>
            <consortium name="DOE Joint Genome Institute"/>
            <person name="Aerts A."/>
            <person name="Atanasova L."/>
            <person name="Chenthamara K."/>
            <person name="Zhang J."/>
            <person name="Grujic M."/>
            <person name="Henrissat B."/>
            <person name="Kuo A."/>
            <person name="Salamov A."/>
            <person name="Lipzen A."/>
            <person name="Labutti K."/>
            <person name="Barry K."/>
            <person name="Miao Y."/>
            <person name="Rahimi M.J."/>
            <person name="Shen Q."/>
            <person name="Grigoriev I.V."/>
            <person name="Kubicek C.P."/>
            <person name="Druzhinina I.S."/>
        </authorList>
    </citation>
    <scope>NUCLEOTIDE SEQUENCE [LARGE SCALE GENOMIC DNA]</scope>
    <source>
        <strain evidence="9 10">CBS 433.97</strain>
    </source>
</reference>
<evidence type="ECO:0000256" key="2">
    <source>
        <dbReference type="ARBA" id="ARBA00022679"/>
    </source>
</evidence>
<dbReference type="Pfam" id="PF12796">
    <property type="entry name" value="Ank_2"/>
    <property type="match status" value="2"/>
</dbReference>
<evidence type="ECO:0000259" key="8">
    <source>
        <dbReference type="PROSITE" id="PS50011"/>
    </source>
</evidence>
<evidence type="ECO:0000256" key="5">
    <source>
        <dbReference type="ARBA" id="ARBA00022840"/>
    </source>
</evidence>
<keyword evidence="10" id="KW-1185">Reference proteome</keyword>
<dbReference type="PROSITE" id="PS50011">
    <property type="entry name" value="PROTEIN_KINASE_DOM"/>
    <property type="match status" value="1"/>
</dbReference>
<dbReference type="InterPro" id="IPR011009">
    <property type="entry name" value="Kinase-like_dom_sf"/>
</dbReference>
<proteinExistence type="predicted"/>
<evidence type="ECO:0000256" key="4">
    <source>
        <dbReference type="ARBA" id="ARBA00022777"/>
    </source>
</evidence>
<dbReference type="OrthoDB" id="1278353at2759"/>
<organism evidence="9 10">
    <name type="scientific">Trichoderma asperellum (strain ATCC 204424 / CBS 433.97 / NBRC 101777)</name>
    <dbReference type="NCBI Taxonomy" id="1042311"/>
    <lineage>
        <taxon>Eukaryota</taxon>
        <taxon>Fungi</taxon>
        <taxon>Dikarya</taxon>
        <taxon>Ascomycota</taxon>
        <taxon>Pezizomycotina</taxon>
        <taxon>Sordariomycetes</taxon>
        <taxon>Hypocreomycetidae</taxon>
        <taxon>Hypocreales</taxon>
        <taxon>Hypocreaceae</taxon>
        <taxon>Trichoderma</taxon>
    </lineage>
</organism>
<feature type="repeat" description="ANK" evidence="6">
    <location>
        <begin position="785"/>
        <end position="817"/>
    </location>
</feature>
<sequence length="898" mass="101751">MSAFGPSEEFDPAKTKPRGSIPKDDFPPRPEIIPIESQNLHGPGILTVAIYEGLDLTVPSEYEEAFKHEQDPLTAPTTATQARGSLLSMPDHQNLPHAVLEFDSSQIHVKARSGTLKNPVWEKERGRSYNYAKFDVFRPGELTIRLYAKHQHSRERSQDIFLGTAKLYPCFEHESSSQTRWLQINNGTGRLHIKVEYAKNKTLHIRTSIDHEFYKRDYVDYGFRVGILSSNCCYECISIPKSANFSHSDVIQALLSPVNNNPFIAPLKFAAQTPTKLCFFWASMSGGYLFYYLQMAQRFRIDRARLYTAEILVALEWLHDVDPSYYHFEPRNFLLDSMGHVVLHDPRLIYLGIEGTEIESDITVDYLAPELLTSKGSTSTITTASKWWTLGVFLYEMLTGLPPFYNEDMQERCRNILSEPLEVSKLLPASAQDLLAKLLIRNPGERLGANGASEIKEHPFFDELDWNKVARREYEPAFKPPELTAYFEHRKHQPLAELVHLFDGFENRKPDKPTTVPAAIEPHQPAIVPVAIESHRITAQSTSVGVEKKEDWELVWNIQDQAFHFFNCSTKDKKPITNLKQKYTPPTKQHSQSISITHQDGKASIHESSDANVHDFPNETQRQGALDAVLKNKYLHLVPVLLKEYTTDVNFDLSFTSQTPLEYVTELGDVPIVELFLATGADANTSTKSSYTLGGRPLLSAVQQGNHELVKILVQKTDRIPCTRALGHAITKRDISIINILLANGVKCDFKDSDRPLDPKCRDHGGYRELFTFNMTYGDKSEPAEYTPPLIRAIVLGDEDLVRLLLAHGADVNIGFHDLNSSMLPSNWPININCGRPIQLAMELEHYNMVQLLLDKGADINLAQPILQHHDCKMIPRMVYHQIISRLRSMTLSATIAN</sequence>
<dbReference type="PROSITE" id="PS50088">
    <property type="entry name" value="ANK_REPEAT"/>
    <property type="match status" value="3"/>
</dbReference>
<dbReference type="Gene3D" id="3.30.200.20">
    <property type="entry name" value="Phosphorylase Kinase, domain 1"/>
    <property type="match status" value="1"/>
</dbReference>
<feature type="region of interest" description="Disordered" evidence="7">
    <location>
        <begin position="1"/>
        <end position="30"/>
    </location>
</feature>
<dbReference type="SUPFAM" id="SSF48403">
    <property type="entry name" value="Ankyrin repeat"/>
    <property type="match status" value="1"/>
</dbReference>
<dbReference type="PANTHER" id="PTHR24351">
    <property type="entry name" value="RIBOSOMAL PROTEIN S6 KINASE"/>
    <property type="match status" value="1"/>
</dbReference>
<dbReference type="EMBL" id="KZ679268">
    <property type="protein sequence ID" value="PTB37278.1"/>
    <property type="molecule type" value="Genomic_DNA"/>
</dbReference>
<evidence type="ECO:0000313" key="10">
    <source>
        <dbReference type="Proteomes" id="UP000240493"/>
    </source>
</evidence>
<evidence type="ECO:0000256" key="3">
    <source>
        <dbReference type="ARBA" id="ARBA00022741"/>
    </source>
</evidence>
<dbReference type="STRING" id="1042311.A0A2T3YXI7"/>
<dbReference type="SUPFAM" id="SSF56112">
    <property type="entry name" value="Protein kinase-like (PK-like)"/>
    <property type="match status" value="1"/>
</dbReference>
<dbReference type="PROSITE" id="PS50297">
    <property type="entry name" value="ANK_REP_REGION"/>
    <property type="match status" value="3"/>
</dbReference>
<feature type="domain" description="Protein kinase" evidence="8">
    <location>
        <begin position="131"/>
        <end position="461"/>
    </location>
</feature>
<dbReference type="InterPro" id="IPR000719">
    <property type="entry name" value="Prot_kinase_dom"/>
</dbReference>
<evidence type="ECO:0000256" key="1">
    <source>
        <dbReference type="ARBA" id="ARBA00022527"/>
    </source>
</evidence>
<keyword evidence="3" id="KW-0547">Nucleotide-binding</keyword>
<keyword evidence="1" id="KW-0723">Serine/threonine-protein kinase</keyword>
<keyword evidence="2" id="KW-0808">Transferase</keyword>